<keyword evidence="2" id="KW-1185">Reference proteome</keyword>
<evidence type="ECO:0000313" key="1">
    <source>
        <dbReference type="EMBL" id="TDQ43429.1"/>
    </source>
</evidence>
<dbReference type="EMBL" id="SNYM01000029">
    <property type="protein sequence ID" value="TDQ43429.1"/>
    <property type="molecule type" value="Genomic_DNA"/>
</dbReference>
<reference evidence="1 2" key="1">
    <citation type="submission" date="2019-03" db="EMBL/GenBank/DDBJ databases">
        <title>Genomic Encyclopedia of Type Strains, Phase IV (KMG-IV): sequencing the most valuable type-strain genomes for metagenomic binning, comparative biology and taxonomic classification.</title>
        <authorList>
            <person name="Goeker M."/>
        </authorList>
    </citation>
    <scope>NUCLEOTIDE SEQUENCE [LARGE SCALE GENOMIC DNA]</scope>
    <source>
        <strain evidence="1 2">DSM 103792</strain>
    </source>
</reference>
<sequence>MEECKTNAILHQKFSKMIKGRKDIDYDISIQIEKLRKLGFGVLGTKFGGNEVVLSIIQQKNTAISQTFETVQNFV</sequence>
<dbReference type="Proteomes" id="UP000295375">
    <property type="component" value="Unassembled WGS sequence"/>
</dbReference>
<gene>
    <name evidence="1" type="ORF">EV696_12919</name>
</gene>
<evidence type="ECO:0000313" key="2">
    <source>
        <dbReference type="Proteomes" id="UP000295375"/>
    </source>
</evidence>
<name>A0A4R6UE75_9GAMM</name>
<proteinExistence type="predicted"/>
<accession>A0A4R6UE75</accession>
<dbReference type="AlphaFoldDB" id="A0A4R6UE75"/>
<comment type="caution">
    <text evidence="1">The sequence shown here is derived from an EMBL/GenBank/DDBJ whole genome shotgun (WGS) entry which is preliminary data.</text>
</comment>
<protein>
    <submittedName>
        <fullName evidence="1">Uncharacterized protein</fullName>
    </submittedName>
</protein>
<organism evidence="1 2">
    <name type="scientific">Permianibacter aggregans</name>
    <dbReference type="NCBI Taxonomy" id="1510150"/>
    <lineage>
        <taxon>Bacteria</taxon>
        <taxon>Pseudomonadati</taxon>
        <taxon>Pseudomonadota</taxon>
        <taxon>Gammaproteobacteria</taxon>
        <taxon>Pseudomonadales</taxon>
        <taxon>Pseudomonadaceae</taxon>
        <taxon>Permianibacter</taxon>
    </lineage>
</organism>